<name>A0A411B913_9CAUD</name>
<sequence length="101" mass="11884">MNRCRSVNLNKEPCDVVVMRPSKWGNPFPLRREEDREVILEKYKNWLTEQIRTGNLTREDFKELEGKRLGCCCKPKLCHADILAYVVNKLFEPSLDKLFGI</sequence>
<feature type="domain" description="DUF4326" evidence="1">
    <location>
        <begin position="5"/>
        <end position="84"/>
    </location>
</feature>
<evidence type="ECO:0000313" key="2">
    <source>
        <dbReference type="EMBL" id="QAX98027.1"/>
    </source>
</evidence>
<dbReference type="InterPro" id="IPR025475">
    <property type="entry name" value="DUF4326"/>
</dbReference>
<protein>
    <recommendedName>
        <fullName evidence="1">DUF4326 domain-containing protein</fullName>
    </recommendedName>
</protein>
<dbReference type="EMBL" id="MH791398">
    <property type="protein sequence ID" value="QAX98027.1"/>
    <property type="molecule type" value="Genomic_DNA"/>
</dbReference>
<evidence type="ECO:0000259" key="1">
    <source>
        <dbReference type="Pfam" id="PF14216"/>
    </source>
</evidence>
<accession>A0A411B913</accession>
<evidence type="ECO:0000313" key="3">
    <source>
        <dbReference type="Proteomes" id="UP000289219"/>
    </source>
</evidence>
<proteinExistence type="predicted"/>
<gene>
    <name evidence="2" type="ORF">ASswx1_387</name>
</gene>
<reference evidence="2 3" key="1">
    <citation type="submission" date="2018-08" db="EMBL/GenBank/DDBJ databases">
        <title>Asswx_1, Complete genome sequences of 3 novel enterobacteria, Pakpunavirus like phages.</title>
        <authorList>
            <person name="Yuan S."/>
            <person name="Ma Y."/>
            <person name="Liu Q."/>
        </authorList>
    </citation>
    <scope>NUCLEOTIDE SEQUENCE [LARGE SCALE GENOMIC DNA]</scope>
</reference>
<dbReference type="Pfam" id="PF14216">
    <property type="entry name" value="DUF4326"/>
    <property type="match status" value="1"/>
</dbReference>
<dbReference type="Proteomes" id="UP000289219">
    <property type="component" value="Segment"/>
</dbReference>
<organism evidence="2 3">
    <name type="scientific">Aeromonas phage Asswx_1</name>
    <dbReference type="NCBI Taxonomy" id="2419739"/>
    <lineage>
        <taxon>Viruses</taxon>
        <taxon>Duplodnaviria</taxon>
        <taxon>Heunggongvirae</taxon>
        <taxon>Uroviricota</taxon>
        <taxon>Caudoviricetes</taxon>
        <taxon>Pantevenvirales</taxon>
        <taxon>Straboviridae</taxon>
        <taxon>Emmerichvirinae</taxon>
        <taxon>Ceceduovirus</taxon>
        <taxon>Ceceduovirus aszj</taxon>
    </lineage>
</organism>